<dbReference type="InterPro" id="IPR029062">
    <property type="entry name" value="Class_I_gatase-like"/>
</dbReference>
<dbReference type="PROSITE" id="PS01236">
    <property type="entry name" value="PDXT_SNO_1"/>
    <property type="match status" value="1"/>
</dbReference>
<evidence type="ECO:0000256" key="7">
    <source>
        <dbReference type="HAMAP-Rule" id="MF_01615"/>
    </source>
</evidence>
<evidence type="ECO:0000256" key="3">
    <source>
        <dbReference type="ARBA" id="ARBA00022898"/>
    </source>
</evidence>
<dbReference type="Pfam" id="PF01174">
    <property type="entry name" value="SNO"/>
    <property type="match status" value="1"/>
</dbReference>
<feature type="binding site" evidence="7">
    <location>
        <begin position="55"/>
        <end position="57"/>
    </location>
    <ligand>
        <name>L-glutamine</name>
        <dbReference type="ChEBI" id="CHEBI:58359"/>
    </ligand>
</feature>
<dbReference type="EC" id="4.3.3.6" evidence="7"/>
<dbReference type="PANTHER" id="PTHR31559:SF0">
    <property type="entry name" value="PYRIDOXAL 5'-PHOSPHATE SYNTHASE SUBUNIT SNO1-RELATED"/>
    <property type="match status" value="1"/>
</dbReference>
<evidence type="ECO:0000256" key="4">
    <source>
        <dbReference type="ARBA" id="ARBA00022962"/>
    </source>
</evidence>
<comment type="catalytic activity">
    <reaction evidence="6 7">
        <text>L-glutamine + H2O = L-glutamate + NH4(+)</text>
        <dbReference type="Rhea" id="RHEA:15889"/>
        <dbReference type="ChEBI" id="CHEBI:15377"/>
        <dbReference type="ChEBI" id="CHEBI:28938"/>
        <dbReference type="ChEBI" id="CHEBI:29985"/>
        <dbReference type="ChEBI" id="CHEBI:58359"/>
        <dbReference type="EC" id="3.5.1.2"/>
    </reaction>
</comment>
<feature type="binding site" evidence="7">
    <location>
        <begin position="146"/>
        <end position="147"/>
    </location>
    <ligand>
        <name>L-glutamine</name>
        <dbReference type="ChEBI" id="CHEBI:58359"/>
    </ligand>
</feature>
<evidence type="ECO:0000313" key="8">
    <source>
        <dbReference type="EMBL" id="GAA4284108.1"/>
    </source>
</evidence>
<evidence type="ECO:0000256" key="1">
    <source>
        <dbReference type="ARBA" id="ARBA00008345"/>
    </source>
</evidence>
<feature type="active site" description="Charge relay system" evidence="7">
    <location>
        <position position="182"/>
    </location>
</feature>
<dbReference type="PROSITE" id="PS51273">
    <property type="entry name" value="GATASE_TYPE_1"/>
    <property type="match status" value="1"/>
</dbReference>
<keyword evidence="9" id="KW-1185">Reference proteome</keyword>
<comment type="caution">
    <text evidence="8">The sequence shown here is derived from an EMBL/GenBank/DDBJ whole genome shotgun (WGS) entry which is preliminary data.</text>
</comment>
<comment type="function">
    <text evidence="7">Catalyzes the hydrolysis of glutamine to glutamate and ammonia as part of the biosynthesis of pyridoxal 5'-phosphate. The resulting ammonia molecule is channeled to the active site of PdxS.</text>
</comment>
<dbReference type="InterPro" id="IPR021196">
    <property type="entry name" value="PdxT/SNO_CS"/>
</dbReference>
<proteinExistence type="inferred from homology"/>
<gene>
    <name evidence="7 8" type="primary">pdxT</name>
    <name evidence="8" type="ORF">GCM10022261_16390</name>
</gene>
<keyword evidence="5 7" id="KW-0456">Lyase</keyword>
<sequence length="228" mass="23810">MLGGSGVAAPLIGVVALQGGVREHREALESLGARTRRVTLPSHLDGLDGVVLPGGESTSMVRLAAASGLFPALEQRIRDGLPVFGTCAGLILLTRTVLDAEALAEHPRVPVLDMAVRRNAYGGQLASFVAPIVVTGESTPVEAVFIRAPQVEQVGHAVEVLAEHGGRPVLIRQGIVMAATFHPELTPDTRVHAMFLALVGLRDDGLRDVGLTNAVEPGREARRAGSPG</sequence>
<comment type="catalytic activity">
    <reaction evidence="7">
        <text>aldehydo-D-ribose 5-phosphate + D-glyceraldehyde 3-phosphate + L-glutamine = pyridoxal 5'-phosphate + L-glutamate + phosphate + 3 H2O + H(+)</text>
        <dbReference type="Rhea" id="RHEA:31507"/>
        <dbReference type="ChEBI" id="CHEBI:15377"/>
        <dbReference type="ChEBI" id="CHEBI:15378"/>
        <dbReference type="ChEBI" id="CHEBI:29985"/>
        <dbReference type="ChEBI" id="CHEBI:43474"/>
        <dbReference type="ChEBI" id="CHEBI:58273"/>
        <dbReference type="ChEBI" id="CHEBI:58359"/>
        <dbReference type="ChEBI" id="CHEBI:59776"/>
        <dbReference type="ChEBI" id="CHEBI:597326"/>
        <dbReference type="EC" id="4.3.3.6"/>
    </reaction>
</comment>
<feature type="active site" description="Charge relay system" evidence="7">
    <location>
        <position position="184"/>
    </location>
</feature>
<dbReference type="SUPFAM" id="SSF52317">
    <property type="entry name" value="Class I glutamine amidotransferase-like"/>
    <property type="match status" value="1"/>
</dbReference>
<name>A0ABP8EJI6_9MICO</name>
<comment type="subunit">
    <text evidence="7">In the presence of PdxS, forms a dodecamer of heterodimers. Only shows activity in the heterodimer.</text>
</comment>
<dbReference type="PROSITE" id="PS51274">
    <property type="entry name" value="GATASE_COBBQ"/>
    <property type="match status" value="1"/>
</dbReference>
<accession>A0ABP8EJI6</accession>
<evidence type="ECO:0000313" key="9">
    <source>
        <dbReference type="Proteomes" id="UP001501586"/>
    </source>
</evidence>
<reference evidence="9" key="1">
    <citation type="journal article" date="2019" name="Int. J. Syst. Evol. Microbiol.">
        <title>The Global Catalogue of Microorganisms (GCM) 10K type strain sequencing project: providing services to taxonomists for standard genome sequencing and annotation.</title>
        <authorList>
            <consortium name="The Broad Institute Genomics Platform"/>
            <consortium name="The Broad Institute Genome Sequencing Center for Infectious Disease"/>
            <person name="Wu L."/>
            <person name="Ma J."/>
        </authorList>
    </citation>
    <scope>NUCLEOTIDE SEQUENCE [LARGE SCALE GENOMIC DNA]</scope>
    <source>
        <strain evidence="9">JCM 17458</strain>
    </source>
</reference>
<keyword evidence="2 7" id="KW-0378">Hydrolase</keyword>
<dbReference type="PANTHER" id="PTHR31559">
    <property type="entry name" value="PYRIDOXAL 5'-PHOSPHATE SYNTHASE SUBUNIT SNO"/>
    <property type="match status" value="1"/>
</dbReference>
<comment type="pathway">
    <text evidence="7">Cofactor biosynthesis; pyridoxal 5'-phosphate biosynthesis.</text>
</comment>
<dbReference type="EMBL" id="BAABAZ010000005">
    <property type="protein sequence ID" value="GAA4284108.1"/>
    <property type="molecule type" value="Genomic_DNA"/>
</dbReference>
<feature type="active site" description="Nucleophile" evidence="7">
    <location>
        <position position="87"/>
    </location>
</feature>
<organism evidence="8 9">
    <name type="scientific">Brevibacterium daeguense</name>
    <dbReference type="NCBI Taxonomy" id="909936"/>
    <lineage>
        <taxon>Bacteria</taxon>
        <taxon>Bacillati</taxon>
        <taxon>Actinomycetota</taxon>
        <taxon>Actinomycetes</taxon>
        <taxon>Micrococcales</taxon>
        <taxon>Brevibacteriaceae</taxon>
        <taxon>Brevibacterium</taxon>
    </lineage>
</organism>
<dbReference type="Proteomes" id="UP001501586">
    <property type="component" value="Unassembled WGS sequence"/>
</dbReference>
<dbReference type="NCBIfam" id="TIGR03800">
    <property type="entry name" value="PLP_synth_Pdx2"/>
    <property type="match status" value="1"/>
</dbReference>
<dbReference type="EC" id="3.5.1.2" evidence="7"/>
<keyword evidence="3 7" id="KW-0663">Pyridoxal phosphate</keyword>
<evidence type="ECO:0000256" key="2">
    <source>
        <dbReference type="ARBA" id="ARBA00022801"/>
    </source>
</evidence>
<dbReference type="HAMAP" id="MF_01615">
    <property type="entry name" value="PdxT"/>
    <property type="match status" value="1"/>
</dbReference>
<feature type="binding site" evidence="7">
    <location>
        <position position="118"/>
    </location>
    <ligand>
        <name>L-glutamine</name>
        <dbReference type="ChEBI" id="CHEBI:58359"/>
    </ligand>
</feature>
<evidence type="ECO:0000256" key="5">
    <source>
        <dbReference type="ARBA" id="ARBA00023239"/>
    </source>
</evidence>
<dbReference type="Gene3D" id="3.40.50.880">
    <property type="match status" value="1"/>
</dbReference>
<evidence type="ECO:0000256" key="6">
    <source>
        <dbReference type="ARBA" id="ARBA00049534"/>
    </source>
</evidence>
<dbReference type="PIRSF" id="PIRSF005639">
    <property type="entry name" value="Glut_amidoT_SNO"/>
    <property type="match status" value="1"/>
</dbReference>
<dbReference type="PROSITE" id="PS51130">
    <property type="entry name" value="PDXT_SNO_2"/>
    <property type="match status" value="1"/>
</dbReference>
<protein>
    <recommendedName>
        <fullName evidence="7">Pyridoxal 5'-phosphate synthase subunit PdxT</fullName>
        <ecNumber evidence="7">4.3.3.6</ecNumber>
    </recommendedName>
    <alternativeName>
        <fullName evidence="7">Pdx2</fullName>
    </alternativeName>
    <alternativeName>
        <fullName evidence="7">Pyridoxal 5'-phosphate synthase glutaminase subunit</fullName>
        <ecNumber evidence="7">3.5.1.2</ecNumber>
    </alternativeName>
</protein>
<keyword evidence="4 7" id="KW-0315">Glutamine amidotransferase</keyword>
<comment type="similarity">
    <text evidence="1 7">Belongs to the glutaminase PdxT/SNO family.</text>
</comment>
<dbReference type="InterPro" id="IPR002161">
    <property type="entry name" value="PdxT/SNO"/>
</dbReference>
<dbReference type="CDD" id="cd01749">
    <property type="entry name" value="GATase1_PB"/>
    <property type="match status" value="1"/>
</dbReference>